<dbReference type="PATRIC" id="fig|1123500.6.peg.1044"/>
<dbReference type="FunCoup" id="A0A0R2G2I4">
    <property type="interactions" value="123"/>
</dbReference>
<dbReference type="Proteomes" id="UP000051296">
    <property type="component" value="Unassembled WGS sequence"/>
</dbReference>
<evidence type="ECO:0000256" key="2">
    <source>
        <dbReference type="ARBA" id="ARBA00022475"/>
    </source>
</evidence>
<keyword evidence="2" id="KW-1003">Cell membrane</keyword>
<dbReference type="GO" id="GO:0022857">
    <property type="term" value="F:transmembrane transporter activity"/>
    <property type="evidence" value="ECO:0007669"/>
    <property type="project" value="InterPro"/>
</dbReference>
<feature type="transmembrane region" description="Helical" evidence="6">
    <location>
        <begin position="265"/>
        <end position="283"/>
    </location>
</feature>
<dbReference type="PANTHER" id="PTHR32196:SF69">
    <property type="entry name" value="BRANCHED-CHAIN AMINO ACID TRANSPORT SYSTEM, PERMEASE PROTEIN"/>
    <property type="match status" value="1"/>
</dbReference>
<evidence type="ECO:0000256" key="4">
    <source>
        <dbReference type="ARBA" id="ARBA00022989"/>
    </source>
</evidence>
<dbReference type="Pfam" id="PF02653">
    <property type="entry name" value="BPD_transp_2"/>
    <property type="match status" value="1"/>
</dbReference>
<organism evidence="7 8">
    <name type="scientific">Weissella halotolerans DSM 20190</name>
    <dbReference type="NCBI Taxonomy" id="1123500"/>
    <lineage>
        <taxon>Bacteria</taxon>
        <taxon>Bacillati</taxon>
        <taxon>Bacillota</taxon>
        <taxon>Bacilli</taxon>
        <taxon>Lactobacillales</taxon>
        <taxon>Lactobacillaceae</taxon>
        <taxon>Weissella</taxon>
    </lineage>
</organism>
<comment type="caution">
    <text evidence="7">The sequence shown here is derived from an EMBL/GenBank/DDBJ whole genome shotgun (WGS) entry which is preliminary data.</text>
</comment>
<name>A0A0R2G2I4_9LACO</name>
<dbReference type="eggNOG" id="COG4120">
    <property type="taxonomic scope" value="Bacteria"/>
</dbReference>
<gene>
    <name evidence="7" type="ORF">IV68_GL001040</name>
</gene>
<protein>
    <submittedName>
        <fullName evidence="7">ABC superfamily ATP binding cassette transporter, membrane protein</fullName>
    </submittedName>
</protein>
<sequence>MALFVSAIGQGLIWATLGIGLYLSFRILDFPDMTVEGTFPLGAATAVTLISNGWQPLVATGIAMLVGSIAGLVTGLLYTKGQVPILLAGILTMTAVYSINLRIMGQANRSLLQEQTVFSAPLLAGLPKNFPVVIVGIGVMVLVIGLTTWFLKTELGQAFIATGDNANMARSMGINTDRMTILGLMLSNALIALGGALVAQNNGFADVNMGIGTIVVALASIIIGEVAFSEQMTLTNRLITVAIGSIMYRFVLVLVLLVGFNADDLKLVSAIILGLALMLPKLGHHLHFKAQRQED</sequence>
<evidence type="ECO:0000313" key="7">
    <source>
        <dbReference type="EMBL" id="KRN31783.1"/>
    </source>
</evidence>
<dbReference type="PANTHER" id="PTHR32196">
    <property type="entry name" value="ABC TRANSPORTER PERMEASE PROTEIN YPHD-RELATED-RELATED"/>
    <property type="match status" value="1"/>
</dbReference>
<dbReference type="STRING" id="1123500.GCA_000420365_00958"/>
<dbReference type="InParanoid" id="A0A0R2G2I4"/>
<keyword evidence="8" id="KW-1185">Reference proteome</keyword>
<dbReference type="InterPro" id="IPR001851">
    <property type="entry name" value="ABC_transp_permease"/>
</dbReference>
<dbReference type="OrthoDB" id="9778389at2"/>
<comment type="subcellular location">
    <subcellularLocation>
        <location evidence="1">Cell membrane</location>
        <topology evidence="1">Multi-pass membrane protein</topology>
    </subcellularLocation>
</comment>
<feature type="transmembrane region" description="Helical" evidence="6">
    <location>
        <begin position="211"/>
        <end position="228"/>
    </location>
</feature>
<evidence type="ECO:0000256" key="3">
    <source>
        <dbReference type="ARBA" id="ARBA00022692"/>
    </source>
</evidence>
<evidence type="ECO:0000313" key="8">
    <source>
        <dbReference type="Proteomes" id="UP000051296"/>
    </source>
</evidence>
<feature type="transmembrane region" description="Helical" evidence="6">
    <location>
        <begin position="57"/>
        <end position="78"/>
    </location>
</feature>
<proteinExistence type="predicted"/>
<evidence type="ECO:0000256" key="6">
    <source>
        <dbReference type="SAM" id="Phobius"/>
    </source>
</evidence>
<keyword evidence="5 6" id="KW-0472">Membrane</keyword>
<feature type="transmembrane region" description="Helical" evidence="6">
    <location>
        <begin position="179"/>
        <end position="199"/>
    </location>
</feature>
<dbReference type="AlphaFoldDB" id="A0A0R2G2I4"/>
<evidence type="ECO:0000256" key="5">
    <source>
        <dbReference type="ARBA" id="ARBA00023136"/>
    </source>
</evidence>
<keyword evidence="4 6" id="KW-1133">Transmembrane helix</keyword>
<dbReference type="GO" id="GO:0005886">
    <property type="term" value="C:plasma membrane"/>
    <property type="evidence" value="ECO:0007669"/>
    <property type="project" value="UniProtKB-SubCell"/>
</dbReference>
<keyword evidence="3 6" id="KW-0812">Transmembrane</keyword>
<feature type="transmembrane region" description="Helical" evidence="6">
    <location>
        <begin position="130"/>
        <end position="151"/>
    </location>
</feature>
<reference evidence="7 8" key="1">
    <citation type="journal article" date="2015" name="Genome Announc.">
        <title>Expanding the biotechnology potential of lactobacilli through comparative genomics of 213 strains and associated genera.</title>
        <authorList>
            <person name="Sun Z."/>
            <person name="Harris H.M."/>
            <person name="McCann A."/>
            <person name="Guo C."/>
            <person name="Argimon S."/>
            <person name="Zhang W."/>
            <person name="Yang X."/>
            <person name="Jeffery I.B."/>
            <person name="Cooney J.C."/>
            <person name="Kagawa T.F."/>
            <person name="Liu W."/>
            <person name="Song Y."/>
            <person name="Salvetti E."/>
            <person name="Wrobel A."/>
            <person name="Rasinkangas P."/>
            <person name="Parkhill J."/>
            <person name="Rea M.C."/>
            <person name="O'Sullivan O."/>
            <person name="Ritari J."/>
            <person name="Douillard F.P."/>
            <person name="Paul Ross R."/>
            <person name="Yang R."/>
            <person name="Briner A.E."/>
            <person name="Felis G.E."/>
            <person name="de Vos W.M."/>
            <person name="Barrangou R."/>
            <person name="Klaenhammer T.R."/>
            <person name="Caufield P.W."/>
            <person name="Cui Y."/>
            <person name="Zhang H."/>
            <person name="O'Toole P.W."/>
        </authorList>
    </citation>
    <scope>NUCLEOTIDE SEQUENCE [LARGE SCALE GENOMIC DNA]</scope>
    <source>
        <strain evidence="7 8">DSM 20190</strain>
    </source>
</reference>
<dbReference type="RefSeq" id="WP_022791714.1">
    <property type="nucleotide sequence ID" value="NZ_ATUU01000003.1"/>
</dbReference>
<feature type="transmembrane region" description="Helical" evidence="6">
    <location>
        <begin position="240"/>
        <end position="259"/>
    </location>
</feature>
<dbReference type="EMBL" id="JQAX01000003">
    <property type="protein sequence ID" value="KRN31783.1"/>
    <property type="molecule type" value="Genomic_DNA"/>
</dbReference>
<evidence type="ECO:0000256" key="1">
    <source>
        <dbReference type="ARBA" id="ARBA00004651"/>
    </source>
</evidence>
<dbReference type="CDD" id="cd06574">
    <property type="entry name" value="TM_PBP1_branched-chain-AA_like"/>
    <property type="match status" value="1"/>
</dbReference>
<feature type="transmembrane region" description="Helical" evidence="6">
    <location>
        <begin position="85"/>
        <end position="103"/>
    </location>
</feature>
<accession>A0A0R2G2I4</accession>